<gene>
    <name evidence="6" type="ORF">QMY55_16450</name>
</gene>
<dbReference type="PANTHER" id="PTHR30537">
    <property type="entry name" value="HTH-TYPE TRANSCRIPTIONAL REGULATOR"/>
    <property type="match status" value="1"/>
</dbReference>
<dbReference type="InterPro" id="IPR005119">
    <property type="entry name" value="LysR_subst-bd"/>
</dbReference>
<keyword evidence="4" id="KW-0804">Transcription</keyword>
<protein>
    <submittedName>
        <fullName evidence="6">LysR family transcriptional regulator</fullName>
    </submittedName>
</protein>
<keyword evidence="2" id="KW-0805">Transcription regulation</keyword>
<keyword evidence="3" id="KW-0238">DNA-binding</keyword>
<dbReference type="Gene3D" id="1.10.10.10">
    <property type="entry name" value="Winged helix-like DNA-binding domain superfamily/Winged helix DNA-binding domain"/>
    <property type="match status" value="1"/>
</dbReference>
<dbReference type="PRINTS" id="PR00039">
    <property type="entry name" value="HTHLYSR"/>
</dbReference>
<evidence type="ECO:0000313" key="6">
    <source>
        <dbReference type="EMBL" id="WHS64086.1"/>
    </source>
</evidence>
<dbReference type="InterPro" id="IPR036390">
    <property type="entry name" value="WH_DNA-bd_sf"/>
</dbReference>
<organism evidence="6 7">
    <name type="scientific">Comamonas resistens</name>
    <dbReference type="NCBI Taxonomy" id="3046670"/>
    <lineage>
        <taxon>Bacteria</taxon>
        <taxon>Pseudomonadati</taxon>
        <taxon>Pseudomonadota</taxon>
        <taxon>Betaproteobacteria</taxon>
        <taxon>Burkholderiales</taxon>
        <taxon>Comamonadaceae</taxon>
        <taxon>Comamonas</taxon>
    </lineage>
</organism>
<dbReference type="Gene3D" id="3.40.190.290">
    <property type="match status" value="1"/>
</dbReference>
<feature type="domain" description="HTH lysR-type" evidence="5">
    <location>
        <begin position="17"/>
        <end position="74"/>
    </location>
</feature>
<proteinExistence type="inferred from homology"/>
<reference evidence="6 7" key="1">
    <citation type="submission" date="2023-05" db="EMBL/GenBank/DDBJ databases">
        <authorList>
            <person name="Yin Y."/>
            <person name="Lu Z."/>
        </authorList>
    </citation>
    <scope>NUCLEOTIDE SEQUENCE [LARGE SCALE GENOMIC DNA]</scope>
    <source>
        <strain evidence="6 7">ZM22</strain>
    </source>
</reference>
<accession>A0ABY8SS05</accession>
<dbReference type="Proteomes" id="UP001240697">
    <property type="component" value="Chromosome"/>
</dbReference>
<dbReference type="PANTHER" id="PTHR30537:SF3">
    <property type="entry name" value="TRANSCRIPTIONAL REGULATORY PROTEIN"/>
    <property type="match status" value="1"/>
</dbReference>
<evidence type="ECO:0000256" key="2">
    <source>
        <dbReference type="ARBA" id="ARBA00023015"/>
    </source>
</evidence>
<dbReference type="Pfam" id="PF00126">
    <property type="entry name" value="HTH_1"/>
    <property type="match status" value="1"/>
</dbReference>
<dbReference type="SUPFAM" id="SSF53850">
    <property type="entry name" value="Periplasmic binding protein-like II"/>
    <property type="match status" value="1"/>
</dbReference>
<evidence type="ECO:0000256" key="4">
    <source>
        <dbReference type="ARBA" id="ARBA00023163"/>
    </source>
</evidence>
<keyword evidence="7" id="KW-1185">Reference proteome</keyword>
<evidence type="ECO:0000256" key="3">
    <source>
        <dbReference type="ARBA" id="ARBA00023125"/>
    </source>
</evidence>
<dbReference type="EMBL" id="CP125947">
    <property type="protein sequence ID" value="WHS64086.1"/>
    <property type="molecule type" value="Genomic_DNA"/>
</dbReference>
<evidence type="ECO:0000256" key="1">
    <source>
        <dbReference type="ARBA" id="ARBA00009437"/>
    </source>
</evidence>
<comment type="similarity">
    <text evidence="1">Belongs to the LysR transcriptional regulatory family.</text>
</comment>
<dbReference type="InterPro" id="IPR036388">
    <property type="entry name" value="WH-like_DNA-bd_sf"/>
</dbReference>
<name>A0ABY8SS05_9BURK</name>
<dbReference type="InterPro" id="IPR058163">
    <property type="entry name" value="LysR-type_TF_proteobact-type"/>
</dbReference>
<dbReference type="Pfam" id="PF03466">
    <property type="entry name" value="LysR_substrate"/>
    <property type="match status" value="1"/>
</dbReference>
<evidence type="ECO:0000259" key="5">
    <source>
        <dbReference type="PROSITE" id="PS50931"/>
    </source>
</evidence>
<sequence>MNQASSESGQSSPPAPPSWELWRSFLAVVEHGSLSGAARALKLTQPSISRHVNALEQCLNAALFTRSRHGLNPTPLATSLLAQVQSMASAAESLLRSASAASAQAQGIVRITASEMVGTMVLPPMLAAFREQHPAIVVELALSNRNDDLLLRQADIAVRMQRPTQAALVARHVGSVKAGLFAHQSYARRHGLPGNLQALFAHPLIGVDRDETPLQHPALAKLGLSRESFALRCDSDVAQWMAMRAGFGIGACQHSLVAEDPQYLHVLPEEVQWNYEMWLAMHEDQRDTLRIRLLFDHLANGLQRHLSQTATAPQPPGPAC</sequence>
<dbReference type="SUPFAM" id="SSF46785">
    <property type="entry name" value="Winged helix' DNA-binding domain"/>
    <property type="match status" value="1"/>
</dbReference>
<dbReference type="InterPro" id="IPR000847">
    <property type="entry name" value="LysR_HTH_N"/>
</dbReference>
<evidence type="ECO:0000313" key="7">
    <source>
        <dbReference type="Proteomes" id="UP001240697"/>
    </source>
</evidence>
<dbReference type="PROSITE" id="PS50931">
    <property type="entry name" value="HTH_LYSR"/>
    <property type="match status" value="1"/>
</dbReference>
<dbReference type="RefSeq" id="WP_283485236.1">
    <property type="nucleotide sequence ID" value="NZ_CP125947.1"/>
</dbReference>